<dbReference type="EMBL" id="KZ613500">
    <property type="protein sequence ID" value="PMD17275.1"/>
    <property type="molecule type" value="Genomic_DNA"/>
</dbReference>
<organism evidence="2 3">
    <name type="scientific">Hyaloscypha hepaticicola</name>
    <dbReference type="NCBI Taxonomy" id="2082293"/>
    <lineage>
        <taxon>Eukaryota</taxon>
        <taxon>Fungi</taxon>
        <taxon>Dikarya</taxon>
        <taxon>Ascomycota</taxon>
        <taxon>Pezizomycotina</taxon>
        <taxon>Leotiomycetes</taxon>
        <taxon>Helotiales</taxon>
        <taxon>Hyaloscyphaceae</taxon>
        <taxon>Hyaloscypha</taxon>
    </lineage>
</organism>
<protein>
    <recommendedName>
        <fullName evidence="1">2EXR domain-containing protein</fullName>
    </recommendedName>
</protein>
<feature type="domain" description="2EXR" evidence="1">
    <location>
        <begin position="94"/>
        <end position="172"/>
    </location>
</feature>
<accession>A0A2J6PTB2</accession>
<dbReference type="OrthoDB" id="3530648at2759"/>
<reference evidence="2 3" key="1">
    <citation type="submission" date="2016-05" db="EMBL/GenBank/DDBJ databases">
        <title>A degradative enzymes factory behind the ericoid mycorrhizal symbiosis.</title>
        <authorList>
            <consortium name="DOE Joint Genome Institute"/>
            <person name="Martino E."/>
            <person name="Morin E."/>
            <person name="Grelet G."/>
            <person name="Kuo A."/>
            <person name="Kohler A."/>
            <person name="Daghino S."/>
            <person name="Barry K."/>
            <person name="Choi C."/>
            <person name="Cichocki N."/>
            <person name="Clum A."/>
            <person name="Copeland A."/>
            <person name="Hainaut M."/>
            <person name="Haridas S."/>
            <person name="Labutti K."/>
            <person name="Lindquist E."/>
            <person name="Lipzen A."/>
            <person name="Khouja H.-R."/>
            <person name="Murat C."/>
            <person name="Ohm R."/>
            <person name="Olson A."/>
            <person name="Spatafora J."/>
            <person name="Veneault-Fourrey C."/>
            <person name="Henrissat B."/>
            <person name="Grigoriev I."/>
            <person name="Martin F."/>
            <person name="Perotto S."/>
        </authorList>
    </citation>
    <scope>NUCLEOTIDE SEQUENCE [LARGE SCALE GENOMIC DNA]</scope>
    <source>
        <strain evidence="2 3">UAMH 7357</strain>
    </source>
</reference>
<dbReference type="AlphaFoldDB" id="A0A2J6PTB2"/>
<dbReference type="PANTHER" id="PTHR35910:SF1">
    <property type="entry name" value="2EXR DOMAIN-CONTAINING PROTEIN"/>
    <property type="match status" value="1"/>
</dbReference>
<dbReference type="Proteomes" id="UP000235672">
    <property type="component" value="Unassembled WGS sequence"/>
</dbReference>
<dbReference type="Pfam" id="PF20150">
    <property type="entry name" value="2EXR"/>
    <property type="match status" value="1"/>
</dbReference>
<gene>
    <name evidence="2" type="ORF">NA56DRAFT_662266</name>
</gene>
<dbReference type="InterPro" id="IPR045518">
    <property type="entry name" value="2EXR"/>
</dbReference>
<proteinExistence type="predicted"/>
<evidence type="ECO:0000259" key="1">
    <source>
        <dbReference type="Pfam" id="PF20150"/>
    </source>
</evidence>
<evidence type="ECO:0000313" key="2">
    <source>
        <dbReference type="EMBL" id="PMD17275.1"/>
    </source>
</evidence>
<name>A0A2J6PTB2_9HELO</name>
<keyword evidence="3" id="KW-1185">Reference proteome</keyword>
<sequence>MNNSSNLRRRRLPVTLSASSTFLHNNSSSSTNSPQTAAPNNQQVVMASSAVHNNIAFKQEEDSLEKSSTIPQATHPTAFIKQEAHEDVEETIKFTVFPKLPRELRRKIWVMSFESKEFGIDILPPWYKSLEAIMPFSETPTISQTERIFPASLRVNAESRAETMRHYSFVSLSDAFEDLPSLPKYCLNLGLDCLFLNYLDSIGKGSLATLKHLEVKDFDWGGEDSTPDHRYEVQNEQLRPGTTDPSMLLLMKFILRLTGLQVLCLTWDTTAYFSVLPRNLLKLDESRAMIQEFLGRHKDNFCRWTGAGSANSVLAREARALRVSRS</sequence>
<dbReference type="PANTHER" id="PTHR35910">
    <property type="entry name" value="2EXR DOMAIN-CONTAINING PROTEIN"/>
    <property type="match status" value="1"/>
</dbReference>
<evidence type="ECO:0000313" key="3">
    <source>
        <dbReference type="Proteomes" id="UP000235672"/>
    </source>
</evidence>